<sequence>MVNALMRKLVLVKSTTFSIQLLATTLPGFFPLNNLDCLQENNSLPAPKVDGNDRQQARALATIHSHPVWMVRRWTKYLGLEEAIKLMVWNNSDSCFSLSSKGFTRAVLVTELERLKWKSLKKSKQCSACCQGRVIIFWNGHAISSFCRVSQTLNGESDRTKLDFPVSGTLYSSADTNSKHQGCDQPGDDSAVRGCANGVEKL</sequence>
<keyword evidence="2" id="KW-1185">Reference proteome</keyword>
<organism evidence="1 2">
    <name type="scientific">Castilleja foliolosa</name>
    <dbReference type="NCBI Taxonomy" id="1961234"/>
    <lineage>
        <taxon>Eukaryota</taxon>
        <taxon>Viridiplantae</taxon>
        <taxon>Streptophyta</taxon>
        <taxon>Embryophyta</taxon>
        <taxon>Tracheophyta</taxon>
        <taxon>Spermatophyta</taxon>
        <taxon>Magnoliopsida</taxon>
        <taxon>eudicotyledons</taxon>
        <taxon>Gunneridae</taxon>
        <taxon>Pentapetalae</taxon>
        <taxon>asterids</taxon>
        <taxon>lamiids</taxon>
        <taxon>Lamiales</taxon>
        <taxon>Orobanchaceae</taxon>
        <taxon>Pedicularideae</taxon>
        <taxon>Castillejinae</taxon>
        <taxon>Castilleja</taxon>
    </lineage>
</organism>
<dbReference type="AlphaFoldDB" id="A0ABD3CPI8"/>
<name>A0ABD3CPI8_9LAMI</name>
<dbReference type="Proteomes" id="UP001632038">
    <property type="component" value="Unassembled WGS sequence"/>
</dbReference>
<evidence type="ECO:0000313" key="1">
    <source>
        <dbReference type="EMBL" id="KAL3631149.1"/>
    </source>
</evidence>
<accession>A0ABD3CPI8</accession>
<gene>
    <name evidence="1" type="ORF">CASFOL_024133</name>
</gene>
<comment type="caution">
    <text evidence="1">The sequence shown here is derived from an EMBL/GenBank/DDBJ whole genome shotgun (WGS) entry which is preliminary data.</text>
</comment>
<proteinExistence type="predicted"/>
<evidence type="ECO:0000313" key="2">
    <source>
        <dbReference type="Proteomes" id="UP001632038"/>
    </source>
</evidence>
<protein>
    <submittedName>
        <fullName evidence="1">Uncharacterized protein</fullName>
    </submittedName>
</protein>
<dbReference type="EMBL" id="JAVIJP010000032">
    <property type="protein sequence ID" value="KAL3631149.1"/>
    <property type="molecule type" value="Genomic_DNA"/>
</dbReference>
<reference evidence="2" key="1">
    <citation type="journal article" date="2024" name="IScience">
        <title>Strigolactones Initiate the Formation of Haustorium-like Structures in Castilleja.</title>
        <authorList>
            <person name="Buerger M."/>
            <person name="Peterson D."/>
            <person name="Chory J."/>
        </authorList>
    </citation>
    <scope>NUCLEOTIDE SEQUENCE [LARGE SCALE GENOMIC DNA]</scope>
</reference>